<evidence type="ECO:0000256" key="3">
    <source>
        <dbReference type="ARBA" id="ARBA00022741"/>
    </source>
</evidence>
<dbReference type="GO" id="GO:0019303">
    <property type="term" value="P:D-ribose catabolic process"/>
    <property type="evidence" value="ECO:0007669"/>
    <property type="project" value="UniProtKB-UniRule"/>
</dbReference>
<keyword evidence="1 9" id="KW-0808">Transferase</keyword>
<dbReference type="PRINTS" id="PR00990">
    <property type="entry name" value="RIBOKINASE"/>
</dbReference>
<dbReference type="CDD" id="cd01174">
    <property type="entry name" value="ribokinase"/>
    <property type="match status" value="1"/>
</dbReference>
<feature type="binding site" evidence="9">
    <location>
        <begin position="44"/>
        <end position="48"/>
    </location>
    <ligand>
        <name>substrate</name>
    </ligand>
</feature>
<feature type="binding site" evidence="9">
    <location>
        <position position="291"/>
    </location>
    <ligand>
        <name>K(+)</name>
        <dbReference type="ChEBI" id="CHEBI:29103"/>
    </ligand>
</feature>
<sequence length="307" mass="32970">MEQTKRGKVVVTGSFITDIAVFTSRFPADGETVPGRSIQFGPGGKGSNQATAASRAGAEVIMITKIGTDFMGEIARTHYKNENMTQKYVYTQEGGETGSAIIEINAETAENRIIVLKGANDALTKEEIDQAEAEFQECDVLLTQLEASQISVLESIRLARRYGKTVVLNPAPAGEIDEALFGEIDYFTPNETEAEFYTGIRVTDEQTAERAADRLLDKGVKNVIITLGKIGVYAKTKEFQGIVPAFRVKAVDTTGAGDAFNGGFCAALAEGKSVRDAVSFANALAALSVTRRGTSPAMPYRGEIEKC</sequence>
<comment type="activity regulation">
    <text evidence="9">Activated by a monovalent cation that binds near, but not in, the active site. The most likely occupant of the site in vivo is potassium. Ion binding induces a conformational change that may alter substrate affinity.</text>
</comment>
<feature type="binding site" evidence="9">
    <location>
        <begin position="16"/>
        <end position="18"/>
    </location>
    <ligand>
        <name>substrate</name>
    </ligand>
</feature>
<reference evidence="13" key="2">
    <citation type="journal article" date="2021" name="PeerJ">
        <title>Extensive microbial diversity within the chicken gut microbiome revealed by metagenomics and culture.</title>
        <authorList>
            <person name="Gilroy R."/>
            <person name="Ravi A."/>
            <person name="Getino M."/>
            <person name="Pursley I."/>
            <person name="Horton D.L."/>
            <person name="Alikhan N.F."/>
            <person name="Baker D."/>
            <person name="Gharbi K."/>
            <person name="Hall N."/>
            <person name="Watson M."/>
            <person name="Adriaenssens E.M."/>
            <person name="Foster-Nyarko E."/>
            <person name="Jarju S."/>
            <person name="Secka A."/>
            <person name="Antonio M."/>
            <person name="Oren A."/>
            <person name="Chaudhuri R.R."/>
            <person name="La Ragione R."/>
            <person name="Hildebrand F."/>
            <person name="Pallen M.J."/>
        </authorList>
    </citation>
    <scope>NUCLEOTIDE SEQUENCE</scope>
    <source>
        <strain evidence="13">CHK195-4489</strain>
    </source>
</reference>
<keyword evidence="6 9" id="KW-0460">Magnesium</keyword>
<dbReference type="InterPro" id="IPR002139">
    <property type="entry name" value="Ribo/fructo_kinase"/>
</dbReference>
<comment type="pathway">
    <text evidence="9">Carbohydrate metabolism; D-ribose degradation; D-ribose 5-phosphate from beta-D-ribopyranose: step 2/2.</text>
</comment>
<evidence type="ECO:0000256" key="4">
    <source>
        <dbReference type="ARBA" id="ARBA00022777"/>
    </source>
</evidence>
<keyword evidence="4 9" id="KW-0418">Kinase</keyword>
<dbReference type="EMBL" id="DVMM01000181">
    <property type="protein sequence ID" value="HIU30259.1"/>
    <property type="molecule type" value="Genomic_DNA"/>
</dbReference>
<evidence type="ECO:0000256" key="2">
    <source>
        <dbReference type="ARBA" id="ARBA00022723"/>
    </source>
</evidence>
<feature type="binding site" evidence="9">
    <location>
        <position position="252"/>
    </location>
    <ligand>
        <name>K(+)</name>
        <dbReference type="ChEBI" id="CHEBI:29103"/>
    </ligand>
</feature>
<dbReference type="Proteomes" id="UP000824089">
    <property type="component" value="Unassembled WGS sequence"/>
</dbReference>
<comment type="subunit">
    <text evidence="9">Homodimer.</text>
</comment>
<protein>
    <recommendedName>
        <fullName evidence="9 10">Ribokinase</fullName>
        <shortName evidence="9">RK</shortName>
        <ecNumber evidence="9 10">2.7.1.15</ecNumber>
    </recommendedName>
</protein>
<feature type="domain" description="Carbohydrate kinase PfkB" evidence="12">
    <location>
        <begin position="8"/>
        <end position="299"/>
    </location>
</feature>
<gene>
    <name evidence="9 13" type="primary">rbsK</name>
    <name evidence="13" type="ORF">IAD50_08200</name>
</gene>
<evidence type="ECO:0000256" key="1">
    <source>
        <dbReference type="ARBA" id="ARBA00022679"/>
    </source>
</evidence>
<feature type="binding site" evidence="9">
    <location>
        <position position="288"/>
    </location>
    <ligand>
        <name>K(+)</name>
        <dbReference type="ChEBI" id="CHEBI:29103"/>
    </ligand>
</feature>
<keyword evidence="7 9" id="KW-0630">Potassium</keyword>
<dbReference type="AlphaFoldDB" id="A0A9D1I8P0"/>
<dbReference type="Gene3D" id="3.40.1190.20">
    <property type="match status" value="1"/>
</dbReference>
<dbReference type="Pfam" id="PF00294">
    <property type="entry name" value="PfkB"/>
    <property type="match status" value="1"/>
</dbReference>
<evidence type="ECO:0000256" key="11">
    <source>
        <dbReference type="SAM" id="Coils"/>
    </source>
</evidence>
<feature type="binding site" evidence="9">
    <location>
        <position position="258"/>
    </location>
    <ligand>
        <name>substrate</name>
    </ligand>
</feature>
<reference evidence="13" key="1">
    <citation type="submission" date="2020-10" db="EMBL/GenBank/DDBJ databases">
        <authorList>
            <person name="Gilroy R."/>
        </authorList>
    </citation>
    <scope>NUCLEOTIDE SEQUENCE</scope>
    <source>
        <strain evidence="13">CHK195-4489</strain>
    </source>
</reference>
<keyword evidence="9" id="KW-0963">Cytoplasm</keyword>
<dbReference type="GO" id="GO:0046872">
    <property type="term" value="F:metal ion binding"/>
    <property type="evidence" value="ECO:0007669"/>
    <property type="project" value="UniProtKB-KW"/>
</dbReference>
<dbReference type="SUPFAM" id="SSF53613">
    <property type="entry name" value="Ribokinase-like"/>
    <property type="match status" value="1"/>
</dbReference>
<dbReference type="EC" id="2.7.1.15" evidence="9 10"/>
<evidence type="ECO:0000259" key="12">
    <source>
        <dbReference type="Pfam" id="PF00294"/>
    </source>
</evidence>
<dbReference type="GO" id="GO:0005829">
    <property type="term" value="C:cytosol"/>
    <property type="evidence" value="ECO:0007669"/>
    <property type="project" value="TreeGrafter"/>
</dbReference>
<comment type="similarity">
    <text evidence="9">Belongs to the carbohydrate kinase PfkB family. Ribokinase subfamily.</text>
</comment>
<comment type="caution">
    <text evidence="9">Lacks conserved residue(s) required for the propagation of feature annotation.</text>
</comment>
<comment type="function">
    <text evidence="9">Catalyzes the phosphorylation of ribose at O-5 in a reaction requiring ATP and magnesium. The resulting D-ribose-5-phosphate can then be used either for sythesis of nucleotides, histidine, and tryptophan, or as a component of the pentose phosphate pathway.</text>
</comment>
<accession>A0A9D1I8P0</accession>
<dbReference type="PANTHER" id="PTHR10584">
    <property type="entry name" value="SUGAR KINASE"/>
    <property type="match status" value="1"/>
</dbReference>
<dbReference type="PANTHER" id="PTHR10584:SF166">
    <property type="entry name" value="RIBOKINASE"/>
    <property type="match status" value="1"/>
</dbReference>
<comment type="catalytic activity">
    <reaction evidence="9">
        <text>D-ribose + ATP = D-ribose 5-phosphate + ADP + H(+)</text>
        <dbReference type="Rhea" id="RHEA:13697"/>
        <dbReference type="ChEBI" id="CHEBI:15378"/>
        <dbReference type="ChEBI" id="CHEBI:30616"/>
        <dbReference type="ChEBI" id="CHEBI:47013"/>
        <dbReference type="ChEBI" id="CHEBI:78346"/>
        <dbReference type="ChEBI" id="CHEBI:456216"/>
        <dbReference type="EC" id="2.7.1.15"/>
    </reaction>
</comment>
<dbReference type="InterPro" id="IPR011611">
    <property type="entry name" value="PfkB_dom"/>
</dbReference>
<evidence type="ECO:0000256" key="8">
    <source>
        <dbReference type="ARBA" id="ARBA00023277"/>
    </source>
</evidence>
<evidence type="ECO:0000256" key="10">
    <source>
        <dbReference type="NCBIfam" id="TIGR02152"/>
    </source>
</evidence>
<keyword evidence="8 9" id="KW-0119">Carbohydrate metabolism</keyword>
<feature type="binding site" evidence="9">
    <location>
        <position position="146"/>
    </location>
    <ligand>
        <name>substrate</name>
    </ligand>
</feature>
<dbReference type="GO" id="GO:0004747">
    <property type="term" value="F:ribokinase activity"/>
    <property type="evidence" value="ECO:0007669"/>
    <property type="project" value="UniProtKB-UniRule"/>
</dbReference>
<feature type="binding site" evidence="9">
    <location>
        <begin position="226"/>
        <end position="231"/>
    </location>
    <ligand>
        <name>ATP</name>
        <dbReference type="ChEBI" id="CHEBI:30616"/>
    </ligand>
</feature>
<evidence type="ECO:0000256" key="9">
    <source>
        <dbReference type="HAMAP-Rule" id="MF_01987"/>
    </source>
</evidence>
<evidence type="ECO:0000313" key="14">
    <source>
        <dbReference type="Proteomes" id="UP000824089"/>
    </source>
</evidence>
<feature type="binding site" evidence="9">
    <location>
        <position position="293"/>
    </location>
    <ligand>
        <name>K(+)</name>
        <dbReference type="ChEBI" id="CHEBI:29103"/>
    </ligand>
</feature>
<evidence type="ECO:0000256" key="6">
    <source>
        <dbReference type="ARBA" id="ARBA00022842"/>
    </source>
</evidence>
<keyword evidence="3 9" id="KW-0547">Nucleotide-binding</keyword>
<dbReference type="HAMAP" id="MF_01987">
    <property type="entry name" value="Ribokinase"/>
    <property type="match status" value="1"/>
</dbReference>
<keyword evidence="5 9" id="KW-0067">ATP-binding</keyword>
<comment type="subcellular location">
    <subcellularLocation>
        <location evidence="9">Cytoplasm</location>
    </subcellularLocation>
</comment>
<proteinExistence type="inferred from homology"/>
<keyword evidence="2 9" id="KW-0479">Metal-binding</keyword>
<feature type="binding site" evidence="9">
    <location>
        <position position="282"/>
    </location>
    <ligand>
        <name>ATP</name>
        <dbReference type="ChEBI" id="CHEBI:30616"/>
    </ligand>
</feature>
<feature type="binding site" evidence="9">
    <location>
        <position position="254"/>
    </location>
    <ligand>
        <name>K(+)</name>
        <dbReference type="ChEBI" id="CHEBI:29103"/>
    </ligand>
</feature>
<comment type="caution">
    <text evidence="13">The sequence shown here is derived from an EMBL/GenBank/DDBJ whole genome shotgun (WGS) entry which is preliminary data.</text>
</comment>
<organism evidence="13 14">
    <name type="scientific">Candidatus Egerieisoma faecipullorum</name>
    <dbReference type="NCBI Taxonomy" id="2840963"/>
    <lineage>
        <taxon>Bacteria</taxon>
        <taxon>Bacillati</taxon>
        <taxon>Bacillota</taxon>
        <taxon>Clostridia</taxon>
        <taxon>Eubacteriales</taxon>
        <taxon>Clostridiaceae</taxon>
        <taxon>Clostridiaceae incertae sedis</taxon>
        <taxon>Candidatus Egerieisoma</taxon>
    </lineage>
</organism>
<dbReference type="NCBIfam" id="TIGR02152">
    <property type="entry name" value="D_ribokin_bact"/>
    <property type="match status" value="1"/>
</dbReference>
<evidence type="ECO:0000313" key="13">
    <source>
        <dbReference type="EMBL" id="HIU30259.1"/>
    </source>
</evidence>
<dbReference type="InterPro" id="IPR029056">
    <property type="entry name" value="Ribokinase-like"/>
</dbReference>
<feature type="active site" description="Proton acceptor" evidence="9">
    <location>
        <position position="258"/>
    </location>
</feature>
<evidence type="ECO:0000256" key="5">
    <source>
        <dbReference type="ARBA" id="ARBA00022840"/>
    </source>
</evidence>
<comment type="cofactor">
    <cofactor evidence="9">
        <name>Mg(2+)</name>
        <dbReference type="ChEBI" id="CHEBI:18420"/>
    </cofactor>
    <text evidence="9">Requires a divalent cation, most likely magnesium in vivo, as an electrophilic catalyst to aid phosphoryl group transfer. It is the chelate of the metal and the nucleotide that is the actual substrate.</text>
</comment>
<name>A0A9D1I8P0_9CLOT</name>
<feature type="binding site" evidence="9">
    <location>
        <begin position="257"/>
        <end position="258"/>
    </location>
    <ligand>
        <name>ATP</name>
        <dbReference type="ChEBI" id="CHEBI:30616"/>
    </ligand>
</feature>
<dbReference type="GO" id="GO:0005524">
    <property type="term" value="F:ATP binding"/>
    <property type="evidence" value="ECO:0007669"/>
    <property type="project" value="UniProtKB-UniRule"/>
</dbReference>
<feature type="binding site" evidence="9">
    <location>
        <position position="190"/>
    </location>
    <ligand>
        <name>ATP</name>
        <dbReference type="ChEBI" id="CHEBI:30616"/>
    </ligand>
</feature>
<feature type="coiled-coil region" evidence="11">
    <location>
        <begin position="106"/>
        <end position="148"/>
    </location>
</feature>
<keyword evidence="11" id="KW-0175">Coiled coil</keyword>
<evidence type="ECO:0000256" key="7">
    <source>
        <dbReference type="ARBA" id="ARBA00022958"/>
    </source>
</evidence>
<dbReference type="InterPro" id="IPR011877">
    <property type="entry name" value="Ribokinase"/>
</dbReference>